<name>A0A9J6GFF9_HAELO</name>
<comment type="caution">
    <text evidence="1">The sequence shown here is derived from an EMBL/GenBank/DDBJ whole genome shotgun (WGS) entry which is preliminary data.</text>
</comment>
<organism evidence="1 2">
    <name type="scientific">Haemaphysalis longicornis</name>
    <name type="common">Bush tick</name>
    <dbReference type="NCBI Taxonomy" id="44386"/>
    <lineage>
        <taxon>Eukaryota</taxon>
        <taxon>Metazoa</taxon>
        <taxon>Ecdysozoa</taxon>
        <taxon>Arthropoda</taxon>
        <taxon>Chelicerata</taxon>
        <taxon>Arachnida</taxon>
        <taxon>Acari</taxon>
        <taxon>Parasitiformes</taxon>
        <taxon>Ixodida</taxon>
        <taxon>Ixodoidea</taxon>
        <taxon>Ixodidae</taxon>
        <taxon>Haemaphysalinae</taxon>
        <taxon>Haemaphysalis</taxon>
    </lineage>
</organism>
<keyword evidence="2" id="KW-1185">Reference proteome</keyword>
<evidence type="ECO:0000313" key="1">
    <source>
        <dbReference type="EMBL" id="KAH9373529.1"/>
    </source>
</evidence>
<dbReference type="Proteomes" id="UP000821853">
    <property type="component" value="Chromosome 4"/>
</dbReference>
<dbReference type="EMBL" id="JABSTR010000006">
    <property type="protein sequence ID" value="KAH9373529.1"/>
    <property type="molecule type" value="Genomic_DNA"/>
</dbReference>
<reference evidence="1 2" key="1">
    <citation type="journal article" date="2020" name="Cell">
        <title>Large-Scale Comparative Analyses of Tick Genomes Elucidate Their Genetic Diversity and Vector Capacities.</title>
        <authorList>
            <consortium name="Tick Genome and Microbiome Consortium (TIGMIC)"/>
            <person name="Jia N."/>
            <person name="Wang J."/>
            <person name="Shi W."/>
            <person name="Du L."/>
            <person name="Sun Y."/>
            <person name="Zhan W."/>
            <person name="Jiang J.F."/>
            <person name="Wang Q."/>
            <person name="Zhang B."/>
            <person name="Ji P."/>
            <person name="Bell-Sakyi L."/>
            <person name="Cui X.M."/>
            <person name="Yuan T.T."/>
            <person name="Jiang B.G."/>
            <person name="Yang W.F."/>
            <person name="Lam T.T."/>
            <person name="Chang Q.C."/>
            <person name="Ding S.J."/>
            <person name="Wang X.J."/>
            <person name="Zhu J.G."/>
            <person name="Ruan X.D."/>
            <person name="Zhao L."/>
            <person name="Wei J.T."/>
            <person name="Ye R.Z."/>
            <person name="Que T.C."/>
            <person name="Du C.H."/>
            <person name="Zhou Y.H."/>
            <person name="Cheng J.X."/>
            <person name="Dai P.F."/>
            <person name="Guo W.B."/>
            <person name="Han X.H."/>
            <person name="Huang E.J."/>
            <person name="Li L.F."/>
            <person name="Wei W."/>
            <person name="Gao Y.C."/>
            <person name="Liu J.Z."/>
            <person name="Shao H.Z."/>
            <person name="Wang X."/>
            <person name="Wang C.C."/>
            <person name="Yang T.C."/>
            <person name="Huo Q.B."/>
            <person name="Li W."/>
            <person name="Chen H.Y."/>
            <person name="Chen S.E."/>
            <person name="Zhou L.G."/>
            <person name="Ni X.B."/>
            <person name="Tian J.H."/>
            <person name="Sheng Y."/>
            <person name="Liu T."/>
            <person name="Pan Y.S."/>
            <person name="Xia L.Y."/>
            <person name="Li J."/>
            <person name="Zhao F."/>
            <person name="Cao W.C."/>
        </authorList>
    </citation>
    <scope>NUCLEOTIDE SEQUENCE [LARGE SCALE GENOMIC DNA]</scope>
    <source>
        <strain evidence="1">HaeL-2018</strain>
    </source>
</reference>
<dbReference type="AlphaFoldDB" id="A0A9J6GFF9"/>
<sequence>MPKAVPAGFRTQEAEGDQGWLRMTATGARSLGRGFSLGLPRHRLFARASTKGEEAKPKHQSRGGCLDAFCKAYPAGKGTLETVGRDRRMMNGGRRGGRSLRAGTGRNLSFTRNPSPIFFVPLFLLPRVPRSWLEFFPSIRPMKTRLENEQKPAVHTK</sequence>
<proteinExistence type="predicted"/>
<protein>
    <submittedName>
        <fullName evidence="1">Uncharacterized protein</fullName>
    </submittedName>
</protein>
<accession>A0A9J6GFF9</accession>
<dbReference type="VEuPathDB" id="VectorBase:HLOH_062179"/>
<gene>
    <name evidence="1" type="ORF">HPB48_003481</name>
</gene>
<evidence type="ECO:0000313" key="2">
    <source>
        <dbReference type="Proteomes" id="UP000821853"/>
    </source>
</evidence>